<reference evidence="3" key="1">
    <citation type="submission" date="2017-01" db="EMBL/GenBank/DDBJ databases">
        <authorList>
            <person name="Varghese N."/>
            <person name="Submissions S."/>
        </authorList>
    </citation>
    <scope>NUCLEOTIDE SEQUENCE [LARGE SCALE GENOMIC DNA]</scope>
    <source>
        <strain evidence="3">DSM 24913</strain>
    </source>
</reference>
<protein>
    <submittedName>
        <fullName evidence="2">Uncharacterized protein</fullName>
    </submittedName>
</protein>
<feature type="region of interest" description="Disordered" evidence="1">
    <location>
        <begin position="1"/>
        <end position="71"/>
    </location>
</feature>
<feature type="compositionally biased region" description="Basic and acidic residues" evidence="1">
    <location>
        <begin position="36"/>
        <end position="46"/>
    </location>
</feature>
<gene>
    <name evidence="2" type="ORF">SAMN05421686_103153</name>
</gene>
<proteinExistence type="predicted"/>
<evidence type="ECO:0000313" key="3">
    <source>
        <dbReference type="Proteomes" id="UP000185639"/>
    </source>
</evidence>
<sequence>MRQQGFPAQKQPEEHEQEDREGQKKCSVLCGMKAPAKGDRCGDRQGNEAPGEQVATNEGNKNRAKRPAGET</sequence>
<evidence type="ECO:0000313" key="2">
    <source>
        <dbReference type="EMBL" id="SIS66356.1"/>
    </source>
</evidence>
<accession>A0A1N7KXX8</accession>
<feature type="compositionally biased region" description="Basic residues" evidence="1">
    <location>
        <begin position="62"/>
        <end position="71"/>
    </location>
</feature>
<dbReference type="STRING" id="484498.SAMN05421686_103153"/>
<evidence type="ECO:0000256" key="1">
    <source>
        <dbReference type="SAM" id="MobiDB-lite"/>
    </source>
</evidence>
<feature type="compositionally biased region" description="Basic and acidic residues" evidence="1">
    <location>
        <begin position="11"/>
        <end position="24"/>
    </location>
</feature>
<keyword evidence="3" id="KW-1185">Reference proteome</keyword>
<name>A0A1N7KXX8_9GAMM</name>
<dbReference type="EMBL" id="FTOH01000003">
    <property type="protein sequence ID" value="SIS66356.1"/>
    <property type="molecule type" value="Genomic_DNA"/>
</dbReference>
<dbReference type="AlphaFoldDB" id="A0A1N7KXX8"/>
<dbReference type="Proteomes" id="UP000185639">
    <property type="component" value="Unassembled WGS sequence"/>
</dbReference>
<organism evidence="2 3">
    <name type="scientific">Thalassolituus maritimus</name>
    <dbReference type="NCBI Taxonomy" id="484498"/>
    <lineage>
        <taxon>Bacteria</taxon>
        <taxon>Pseudomonadati</taxon>
        <taxon>Pseudomonadota</taxon>
        <taxon>Gammaproteobacteria</taxon>
        <taxon>Oceanospirillales</taxon>
        <taxon>Oceanospirillaceae</taxon>
        <taxon>Thalassolituus</taxon>
    </lineage>
</organism>